<protein>
    <submittedName>
        <fullName evidence="1">Uncharacterized protein</fullName>
    </submittedName>
</protein>
<comment type="caution">
    <text evidence="1">The sequence shown here is derived from an EMBL/GenBank/DDBJ whole genome shotgun (WGS) entry which is preliminary data.</text>
</comment>
<accession>A0A9P6CYD7</accession>
<evidence type="ECO:0000313" key="1">
    <source>
        <dbReference type="EMBL" id="KAF9485151.1"/>
    </source>
</evidence>
<organism evidence="1 2">
    <name type="scientific">Pholiota conissans</name>
    <dbReference type="NCBI Taxonomy" id="109636"/>
    <lineage>
        <taxon>Eukaryota</taxon>
        <taxon>Fungi</taxon>
        <taxon>Dikarya</taxon>
        <taxon>Basidiomycota</taxon>
        <taxon>Agaricomycotina</taxon>
        <taxon>Agaricomycetes</taxon>
        <taxon>Agaricomycetidae</taxon>
        <taxon>Agaricales</taxon>
        <taxon>Agaricineae</taxon>
        <taxon>Strophariaceae</taxon>
        <taxon>Pholiota</taxon>
    </lineage>
</organism>
<gene>
    <name evidence="1" type="ORF">BDN70DRAFT_871529</name>
</gene>
<dbReference type="EMBL" id="MU155137">
    <property type="protein sequence ID" value="KAF9485151.1"/>
    <property type="molecule type" value="Genomic_DNA"/>
</dbReference>
<sequence>MDDISLPSNIEDLATGERASGSNIHSSKVDAFALFNNKSDENPTIDPPSNFDNIEAFKTITMMLDVLQLRRNPIDIRDNLKKGTKGPAIKDSSDRQEIRTLCAFAQLAAGEHDIAALATNRISTDGSELRIISCVNPLLKDPSLTTTSKNKEDRVSLPEIHKASRPECAEGLTGLEYMGIIIKRWKRPTSSEHLWILSNALISPNGQHDPKFLSDLIPNLSKYTIAIYYKNIARWFGDKCLSLPFRNALEKVMPTDIPMLQSTVKPPHRLSYEEVNDMDFLSGFVFHYAKRLEDPRLIELTTEFPKLIEMAVDARGKSPEYSCEVYTNETRIEFHSLLLELLGLLDAALKALTDMDEETANSTNEGAEQFYSNVRRVDIIGYALQRIATGRAFGKHMQNIETLLLPNDPRKNVRAVSTEHSKAFLMHHWVVRTSGSESESKTTMLLPESYVNWLQLMLRYINAVEVLSGYVTSHHFTFKSISLSTLAVPKTTNTFLPWTRLFSDNTFISPEKGATPSNEDILEFLDVGSKTDKEADELLSQLRSSLTVDDLKKLTGITYLNIGRNARRILAKIDESTPFSDDIRAEVVALCNVLVELPPREQFFRNLNKMMAFEGTAHCEMNLATLLPAFTEQMTSEERKSYYKNINILSDMQGFGHVIGVSEPSCPSCAIFLEKLASISGSPSAFAIRGNHGTISGCSLPPWTPDRFVAAMNARLGSILRQGLIALMQEDSYSRKIKLLELAFRYRRTDLWTPT</sequence>
<name>A0A9P6CYD7_9AGAR</name>
<dbReference type="OrthoDB" id="3070940at2759"/>
<evidence type="ECO:0000313" key="2">
    <source>
        <dbReference type="Proteomes" id="UP000807469"/>
    </source>
</evidence>
<dbReference type="AlphaFoldDB" id="A0A9P6CYD7"/>
<proteinExistence type="predicted"/>
<reference evidence="1" key="1">
    <citation type="submission" date="2020-11" db="EMBL/GenBank/DDBJ databases">
        <authorList>
            <consortium name="DOE Joint Genome Institute"/>
            <person name="Ahrendt S."/>
            <person name="Riley R."/>
            <person name="Andreopoulos W."/>
            <person name="Labutti K."/>
            <person name="Pangilinan J."/>
            <person name="Ruiz-Duenas F.J."/>
            <person name="Barrasa J.M."/>
            <person name="Sanchez-Garcia M."/>
            <person name="Camarero S."/>
            <person name="Miyauchi S."/>
            <person name="Serrano A."/>
            <person name="Linde D."/>
            <person name="Babiker R."/>
            <person name="Drula E."/>
            <person name="Ayuso-Fernandez I."/>
            <person name="Pacheco R."/>
            <person name="Padilla G."/>
            <person name="Ferreira P."/>
            <person name="Barriuso J."/>
            <person name="Kellner H."/>
            <person name="Castanera R."/>
            <person name="Alfaro M."/>
            <person name="Ramirez L."/>
            <person name="Pisabarro A.G."/>
            <person name="Kuo A."/>
            <person name="Tritt A."/>
            <person name="Lipzen A."/>
            <person name="He G."/>
            <person name="Yan M."/>
            <person name="Ng V."/>
            <person name="Cullen D."/>
            <person name="Martin F."/>
            <person name="Rosso M.-N."/>
            <person name="Henrissat B."/>
            <person name="Hibbett D."/>
            <person name="Martinez A.T."/>
            <person name="Grigoriev I.V."/>
        </authorList>
    </citation>
    <scope>NUCLEOTIDE SEQUENCE</scope>
    <source>
        <strain evidence="1">CIRM-BRFM 674</strain>
    </source>
</reference>
<dbReference type="Proteomes" id="UP000807469">
    <property type="component" value="Unassembled WGS sequence"/>
</dbReference>
<keyword evidence="2" id="KW-1185">Reference proteome</keyword>